<organism evidence="2">
    <name type="scientific">Anguilla anguilla</name>
    <name type="common">European freshwater eel</name>
    <name type="synonym">Muraena anguilla</name>
    <dbReference type="NCBI Taxonomy" id="7936"/>
    <lineage>
        <taxon>Eukaryota</taxon>
        <taxon>Metazoa</taxon>
        <taxon>Chordata</taxon>
        <taxon>Craniata</taxon>
        <taxon>Vertebrata</taxon>
        <taxon>Euteleostomi</taxon>
        <taxon>Actinopterygii</taxon>
        <taxon>Neopterygii</taxon>
        <taxon>Teleostei</taxon>
        <taxon>Anguilliformes</taxon>
        <taxon>Anguillidae</taxon>
        <taxon>Anguilla</taxon>
    </lineage>
</organism>
<sequence>MIFGAVSLFFRCEIIFIFLVSKGPELDEKLPLPTPSDATGIHPVPFLALYPLFVYLCISSTTRFISALYSSCSPLLLFIHPVPLLQYLLPCIQVILTFNMLYASTPCSLSFSVTSTR</sequence>
<feature type="transmembrane region" description="Helical" evidence="1">
    <location>
        <begin position="84"/>
        <end position="103"/>
    </location>
</feature>
<keyword evidence="1" id="KW-1133">Transmembrane helix</keyword>
<proteinExistence type="predicted"/>
<evidence type="ECO:0000313" key="2">
    <source>
        <dbReference type="EMBL" id="JAH27361.1"/>
    </source>
</evidence>
<evidence type="ECO:0000256" key="1">
    <source>
        <dbReference type="SAM" id="Phobius"/>
    </source>
</evidence>
<keyword evidence="1" id="KW-0812">Transmembrane</keyword>
<dbReference type="AlphaFoldDB" id="A0A0E9RE04"/>
<reference evidence="2" key="1">
    <citation type="submission" date="2014-11" db="EMBL/GenBank/DDBJ databases">
        <authorList>
            <person name="Amaro Gonzalez C."/>
        </authorList>
    </citation>
    <scope>NUCLEOTIDE SEQUENCE</scope>
</reference>
<dbReference type="EMBL" id="GBXM01081216">
    <property type="protein sequence ID" value="JAH27361.1"/>
    <property type="molecule type" value="Transcribed_RNA"/>
</dbReference>
<keyword evidence="1" id="KW-0472">Membrane</keyword>
<name>A0A0E9RE04_ANGAN</name>
<accession>A0A0E9RE04</accession>
<reference evidence="2" key="2">
    <citation type="journal article" date="2015" name="Fish Shellfish Immunol.">
        <title>Early steps in the European eel (Anguilla anguilla)-Vibrio vulnificus interaction in the gills: Role of the RtxA13 toxin.</title>
        <authorList>
            <person name="Callol A."/>
            <person name="Pajuelo D."/>
            <person name="Ebbesson L."/>
            <person name="Teles M."/>
            <person name="MacKenzie S."/>
            <person name="Amaro C."/>
        </authorList>
    </citation>
    <scope>NUCLEOTIDE SEQUENCE</scope>
</reference>
<protein>
    <submittedName>
        <fullName evidence="2">Uncharacterized protein</fullName>
    </submittedName>
</protein>